<reference evidence="1" key="2">
    <citation type="submission" date="2025-03" db="EMBL/GenBank/DDBJ databases">
        <authorList>
            <consortium name="ELIXIR-Norway"/>
            <consortium name="Elixir Norway"/>
        </authorList>
    </citation>
    <scope>NUCLEOTIDE SEQUENCE</scope>
</reference>
<organism evidence="1 2">
    <name type="scientific">Rangifer tarandus platyrhynchus</name>
    <name type="common">Svalbard reindeer</name>
    <dbReference type="NCBI Taxonomy" id="3082113"/>
    <lineage>
        <taxon>Eukaryota</taxon>
        <taxon>Metazoa</taxon>
        <taxon>Chordata</taxon>
        <taxon>Craniata</taxon>
        <taxon>Vertebrata</taxon>
        <taxon>Euteleostomi</taxon>
        <taxon>Mammalia</taxon>
        <taxon>Eutheria</taxon>
        <taxon>Laurasiatheria</taxon>
        <taxon>Artiodactyla</taxon>
        <taxon>Ruminantia</taxon>
        <taxon>Pecora</taxon>
        <taxon>Cervidae</taxon>
        <taxon>Odocoileinae</taxon>
        <taxon>Rangifer</taxon>
    </lineage>
</organism>
<name>A0AC59YS59_RANTA</name>
<dbReference type="Proteomes" id="UP001162501">
    <property type="component" value="Chromosome 20"/>
</dbReference>
<protein>
    <submittedName>
        <fullName evidence="1">Uncharacterized protein</fullName>
    </submittedName>
</protein>
<dbReference type="EMBL" id="OX596104">
    <property type="protein sequence ID" value="CAM9948129.1"/>
    <property type="molecule type" value="Genomic_DNA"/>
</dbReference>
<evidence type="ECO:0000313" key="2">
    <source>
        <dbReference type="Proteomes" id="UP001162501"/>
    </source>
</evidence>
<reference evidence="1" key="1">
    <citation type="submission" date="2023-05" db="EMBL/GenBank/DDBJ databases">
        <authorList>
            <consortium name="ELIXIR-Norway"/>
        </authorList>
    </citation>
    <scope>NUCLEOTIDE SEQUENCE</scope>
</reference>
<sequence length="115" mass="12704">MGVRFLVGKIAWSGKWQLTPVFLPEEFHGQRSLIDFRPKVPIQLSTKSCQVPGKRVLKRTPVTHYEDSGGYCVCNLTNPPCALGPVCYHVVSLESAVSVCVLCSPLAVPLRPQLR</sequence>
<gene>
    <name evidence="1" type="ORF">MRATA1EN22A_LOCUS9759</name>
</gene>
<proteinExistence type="predicted"/>
<evidence type="ECO:0000313" key="1">
    <source>
        <dbReference type="EMBL" id="CAM9948129.1"/>
    </source>
</evidence>
<accession>A0AC59YS59</accession>